<evidence type="ECO:0000313" key="2">
    <source>
        <dbReference type="EMBL" id="KAJ1136644.1"/>
    </source>
</evidence>
<feature type="compositionally biased region" description="Low complexity" evidence="1">
    <location>
        <begin position="80"/>
        <end position="103"/>
    </location>
</feature>
<gene>
    <name evidence="2" type="ORF">NDU88_003059</name>
</gene>
<feature type="region of interest" description="Disordered" evidence="1">
    <location>
        <begin position="80"/>
        <end position="152"/>
    </location>
</feature>
<comment type="caution">
    <text evidence="2">The sequence shown here is derived from an EMBL/GenBank/DDBJ whole genome shotgun (WGS) entry which is preliminary data.</text>
</comment>
<name>A0AAV7QAQ6_PLEWA</name>
<organism evidence="2 3">
    <name type="scientific">Pleurodeles waltl</name>
    <name type="common">Iberian ribbed newt</name>
    <dbReference type="NCBI Taxonomy" id="8319"/>
    <lineage>
        <taxon>Eukaryota</taxon>
        <taxon>Metazoa</taxon>
        <taxon>Chordata</taxon>
        <taxon>Craniata</taxon>
        <taxon>Vertebrata</taxon>
        <taxon>Euteleostomi</taxon>
        <taxon>Amphibia</taxon>
        <taxon>Batrachia</taxon>
        <taxon>Caudata</taxon>
        <taxon>Salamandroidea</taxon>
        <taxon>Salamandridae</taxon>
        <taxon>Pleurodelinae</taxon>
        <taxon>Pleurodeles</taxon>
    </lineage>
</organism>
<keyword evidence="3" id="KW-1185">Reference proteome</keyword>
<dbReference type="EMBL" id="JANPWB010000010">
    <property type="protein sequence ID" value="KAJ1136644.1"/>
    <property type="molecule type" value="Genomic_DNA"/>
</dbReference>
<accession>A0AAV7QAQ6</accession>
<protein>
    <submittedName>
        <fullName evidence="2">Uncharacterized protein</fullName>
    </submittedName>
</protein>
<feature type="region of interest" description="Disordered" evidence="1">
    <location>
        <begin position="41"/>
        <end position="62"/>
    </location>
</feature>
<sequence length="152" mass="16417">MLPLPLPLPESGYWLRSAEMLREVLMRGQRCASTKRLVRSPHHEERLSAGAQRAARFTQSSTKRRRSLALCFRLAGRQGEAGAAGQRPCAGPAPSGSKAAGWARPGGAGAAGRSNRLKRRTGRRALQQQVRPGPSKTKTGRCGPMPRNSINP</sequence>
<reference evidence="2" key="1">
    <citation type="journal article" date="2022" name="bioRxiv">
        <title>Sequencing and chromosome-scale assembly of the giantPleurodeles waltlgenome.</title>
        <authorList>
            <person name="Brown T."/>
            <person name="Elewa A."/>
            <person name="Iarovenko S."/>
            <person name="Subramanian E."/>
            <person name="Araus A.J."/>
            <person name="Petzold A."/>
            <person name="Susuki M."/>
            <person name="Suzuki K.-i.T."/>
            <person name="Hayashi T."/>
            <person name="Toyoda A."/>
            <person name="Oliveira C."/>
            <person name="Osipova E."/>
            <person name="Leigh N.D."/>
            <person name="Simon A."/>
            <person name="Yun M.H."/>
        </authorList>
    </citation>
    <scope>NUCLEOTIDE SEQUENCE</scope>
    <source>
        <strain evidence="2">20211129_DDA</strain>
        <tissue evidence="2">Liver</tissue>
    </source>
</reference>
<proteinExistence type="predicted"/>
<evidence type="ECO:0000256" key="1">
    <source>
        <dbReference type="SAM" id="MobiDB-lite"/>
    </source>
</evidence>
<dbReference type="AlphaFoldDB" id="A0AAV7QAQ6"/>
<evidence type="ECO:0000313" key="3">
    <source>
        <dbReference type="Proteomes" id="UP001066276"/>
    </source>
</evidence>
<dbReference type="Proteomes" id="UP001066276">
    <property type="component" value="Chromosome 6"/>
</dbReference>